<dbReference type="GO" id="GO:0005634">
    <property type="term" value="C:nucleus"/>
    <property type="evidence" value="ECO:0007669"/>
    <property type="project" value="InterPro"/>
</dbReference>
<evidence type="ECO:0000313" key="2">
    <source>
        <dbReference type="EMBL" id="TRM61098.1"/>
    </source>
</evidence>
<feature type="compositionally biased region" description="Polar residues" evidence="1">
    <location>
        <begin position="365"/>
        <end position="376"/>
    </location>
</feature>
<sequence>MNPPLFTPSATPPTLRTDLDCAPPPRKRLRTVTPARFLPPDEIQREKAASLSRLFDSWASLEERYSRTLDEDDIIDLREMSFIKDRGILASSPVKQFGVHQPSVDDDEESETPDEQPEEEEEEHGPDESDDELDAFAPKLAAEQAAHQPSLGQPLTEEEITEFMEAEKMRRLIQGEEVDATSDACDDDEGMPPPRTIIELESDDELDDWGMGSEASIIYRVPKEESESDFDALPSPPPARPYPFQLYTPPRSQTSSSLPPPPTPCSEQRSYTQESPAYAPPSSPLPPSSPPTSSSPLAPSSPVKARARFSRTQSSPIKPSRRSSSPAPDDEQTPSSSKLHTPQSTPIPRLDLSKMLSSKRKPRKWTSTVGTPTGVTRNPFDFENTPPEDHSPTRTPAPERAPSAPQMSVKARGKQRATDVSAPQPALTKKRKRRSSASDMDVDEPTDAPPSASADKSEGVGPNTPSHNATGSARPREAGRASPLPVAGRASQPPGPDKASQPPGASKISQPPGESKAPQPPNASKAPQSPSTSKVPQPSGANKARRLPGANKASRPIAYVEIPVPPAHLRHEGAKQASREGAKTPSRGRPKSRAASRPGPASQTRPPSPCQPDTGSRARSSSRARSHRERVLHLYAVLGGTGTNQCARPTSCGCPREAGLGR</sequence>
<feature type="region of interest" description="Disordered" evidence="1">
    <location>
        <begin position="93"/>
        <end position="662"/>
    </location>
</feature>
<feature type="compositionally biased region" description="Basic and acidic residues" evidence="1">
    <location>
        <begin position="165"/>
        <end position="174"/>
    </location>
</feature>
<feature type="compositionally biased region" description="Polar residues" evidence="1">
    <location>
        <begin position="333"/>
        <end position="346"/>
    </location>
</feature>
<protein>
    <recommendedName>
        <fullName evidence="4">Centromere protein Scm3-domain-containing protein</fullName>
    </recommendedName>
</protein>
<gene>
    <name evidence="2" type="ORF">BD626DRAFT_89995</name>
</gene>
<dbReference type="Pfam" id="PF10384">
    <property type="entry name" value="Scm3"/>
    <property type="match status" value="1"/>
</dbReference>
<organism evidence="2 3">
    <name type="scientific">Schizophyllum amplum</name>
    <dbReference type="NCBI Taxonomy" id="97359"/>
    <lineage>
        <taxon>Eukaryota</taxon>
        <taxon>Fungi</taxon>
        <taxon>Dikarya</taxon>
        <taxon>Basidiomycota</taxon>
        <taxon>Agaricomycotina</taxon>
        <taxon>Agaricomycetes</taxon>
        <taxon>Agaricomycetidae</taxon>
        <taxon>Agaricales</taxon>
        <taxon>Schizophyllaceae</taxon>
        <taxon>Schizophyllum</taxon>
    </lineage>
</organism>
<dbReference type="AlphaFoldDB" id="A0A550C8G4"/>
<feature type="compositionally biased region" description="Polar residues" evidence="1">
    <location>
        <begin position="525"/>
        <end position="540"/>
    </location>
</feature>
<keyword evidence="3" id="KW-1185">Reference proteome</keyword>
<evidence type="ECO:0000256" key="1">
    <source>
        <dbReference type="SAM" id="MobiDB-lite"/>
    </source>
</evidence>
<dbReference type="InterPro" id="IPR018465">
    <property type="entry name" value="Scm3/HJURP"/>
</dbReference>
<feature type="compositionally biased region" description="Acidic residues" evidence="1">
    <location>
        <begin position="176"/>
        <end position="190"/>
    </location>
</feature>
<feature type="compositionally biased region" description="Low complexity" evidence="1">
    <location>
        <begin position="248"/>
        <end position="257"/>
    </location>
</feature>
<accession>A0A550C8G4</accession>
<feature type="compositionally biased region" description="Basic and acidic residues" evidence="1">
    <location>
        <begin position="569"/>
        <end position="582"/>
    </location>
</feature>
<dbReference type="Proteomes" id="UP000320762">
    <property type="component" value="Unassembled WGS sequence"/>
</dbReference>
<proteinExistence type="predicted"/>
<feature type="compositionally biased region" description="Pro residues" evidence="1">
    <location>
        <begin position="278"/>
        <end position="290"/>
    </location>
</feature>
<feature type="compositionally biased region" description="Low complexity" evidence="1">
    <location>
        <begin position="291"/>
        <end position="302"/>
    </location>
</feature>
<dbReference type="OrthoDB" id="2420608at2759"/>
<evidence type="ECO:0000313" key="3">
    <source>
        <dbReference type="Proteomes" id="UP000320762"/>
    </source>
</evidence>
<feature type="compositionally biased region" description="Acidic residues" evidence="1">
    <location>
        <begin position="104"/>
        <end position="134"/>
    </location>
</feature>
<name>A0A550C8G4_9AGAR</name>
<evidence type="ECO:0008006" key="4">
    <source>
        <dbReference type="Google" id="ProtNLM"/>
    </source>
</evidence>
<feature type="compositionally biased region" description="Low complexity" evidence="1">
    <location>
        <begin position="314"/>
        <end position="327"/>
    </location>
</feature>
<dbReference type="GO" id="GO:0042393">
    <property type="term" value="F:histone binding"/>
    <property type="evidence" value="ECO:0007669"/>
    <property type="project" value="InterPro"/>
</dbReference>
<feature type="region of interest" description="Disordered" evidence="1">
    <location>
        <begin position="1"/>
        <end position="27"/>
    </location>
</feature>
<comment type="caution">
    <text evidence="2">The sequence shown here is derived from an EMBL/GenBank/DDBJ whole genome shotgun (WGS) entry which is preliminary data.</text>
</comment>
<feature type="compositionally biased region" description="Basic residues" evidence="1">
    <location>
        <begin position="620"/>
        <end position="630"/>
    </location>
</feature>
<reference evidence="2 3" key="1">
    <citation type="journal article" date="2019" name="New Phytol.">
        <title>Comparative genomics reveals unique wood-decay strategies and fruiting body development in the Schizophyllaceae.</title>
        <authorList>
            <person name="Almasi E."/>
            <person name="Sahu N."/>
            <person name="Krizsan K."/>
            <person name="Balint B."/>
            <person name="Kovacs G.M."/>
            <person name="Kiss B."/>
            <person name="Cseklye J."/>
            <person name="Drula E."/>
            <person name="Henrissat B."/>
            <person name="Nagy I."/>
            <person name="Chovatia M."/>
            <person name="Adam C."/>
            <person name="LaButti K."/>
            <person name="Lipzen A."/>
            <person name="Riley R."/>
            <person name="Grigoriev I.V."/>
            <person name="Nagy L.G."/>
        </authorList>
    </citation>
    <scope>NUCLEOTIDE SEQUENCE [LARGE SCALE GENOMIC DNA]</scope>
    <source>
        <strain evidence="2 3">NL-1724</strain>
    </source>
</reference>
<dbReference type="STRING" id="97359.A0A550C8G4"/>
<dbReference type="EMBL" id="VDMD01000018">
    <property type="protein sequence ID" value="TRM61098.1"/>
    <property type="molecule type" value="Genomic_DNA"/>
</dbReference>